<dbReference type="KEGG" id="spar:SPRG_04684"/>
<gene>
    <name evidence="1" type="ORF">SPRG_04684</name>
</gene>
<evidence type="ECO:0000313" key="2">
    <source>
        <dbReference type="Proteomes" id="UP000030745"/>
    </source>
</evidence>
<dbReference type="EMBL" id="KK583200">
    <property type="protein sequence ID" value="KDO30783.1"/>
    <property type="molecule type" value="Genomic_DNA"/>
</dbReference>
<evidence type="ECO:0000313" key="1">
    <source>
        <dbReference type="EMBL" id="KDO30783.1"/>
    </source>
</evidence>
<dbReference type="InterPro" id="IPR043472">
    <property type="entry name" value="Macro_dom-like"/>
</dbReference>
<dbReference type="OMA" id="DHATWLR"/>
<evidence type="ECO:0008006" key="3">
    <source>
        <dbReference type="Google" id="ProtNLM"/>
    </source>
</evidence>
<proteinExistence type="predicted"/>
<dbReference type="Proteomes" id="UP000030745">
    <property type="component" value="Unassembled WGS sequence"/>
</dbReference>
<sequence length="282" mass="30253">MARKLHCVRPSASWLLVEALVEEVVTFLVGTDVRAFAWALRSHRPTMTFVISPTLWTRLLTGLLRLPGVPTPTSVPAPRLLTTYATAIDHATWLRKHVHVIHATLDDVDDGSMQTLVFPTTAGLRHPPRGSAAAAAHAIAGEAFMDAEVQRVHRRPLLRNTAWSTSGGVSTFSTFLHAIGPATGDTNKLEHLAVTYDNVWAEAAALVARTGQPLRHAIGVLPIGMGLAQCPLAAAATRTLAQLSISAFEMHALVASTSVTFVCKDKAVFDAIDAARQALLQT</sequence>
<reference evidence="1 2" key="1">
    <citation type="journal article" date="2013" name="PLoS Genet.">
        <title>Distinctive expansion of potential virulence genes in the genome of the oomycete fish pathogen Saprolegnia parasitica.</title>
        <authorList>
            <person name="Jiang R.H."/>
            <person name="de Bruijn I."/>
            <person name="Haas B.J."/>
            <person name="Belmonte R."/>
            <person name="Lobach L."/>
            <person name="Christie J."/>
            <person name="van den Ackerveken G."/>
            <person name="Bottin A."/>
            <person name="Bulone V."/>
            <person name="Diaz-Moreno S.M."/>
            <person name="Dumas B."/>
            <person name="Fan L."/>
            <person name="Gaulin E."/>
            <person name="Govers F."/>
            <person name="Grenville-Briggs L.J."/>
            <person name="Horner N.R."/>
            <person name="Levin J.Z."/>
            <person name="Mammella M."/>
            <person name="Meijer H.J."/>
            <person name="Morris P."/>
            <person name="Nusbaum C."/>
            <person name="Oome S."/>
            <person name="Phillips A.J."/>
            <person name="van Rooyen D."/>
            <person name="Rzeszutek E."/>
            <person name="Saraiva M."/>
            <person name="Secombes C.J."/>
            <person name="Seidl M.F."/>
            <person name="Snel B."/>
            <person name="Stassen J.H."/>
            <person name="Sykes S."/>
            <person name="Tripathy S."/>
            <person name="van den Berg H."/>
            <person name="Vega-Arreguin J.C."/>
            <person name="Wawra S."/>
            <person name="Young S.K."/>
            <person name="Zeng Q."/>
            <person name="Dieguez-Uribeondo J."/>
            <person name="Russ C."/>
            <person name="Tyler B.M."/>
            <person name="van West P."/>
        </authorList>
    </citation>
    <scope>NUCLEOTIDE SEQUENCE [LARGE SCALE GENOMIC DNA]</scope>
    <source>
        <strain evidence="1 2">CBS 223.65</strain>
    </source>
</reference>
<dbReference type="Gene3D" id="3.40.220.10">
    <property type="entry name" value="Leucine Aminopeptidase, subunit E, domain 1"/>
    <property type="match status" value="1"/>
</dbReference>
<name>A0A067CJW3_SAPPC</name>
<keyword evidence="2" id="KW-1185">Reference proteome</keyword>
<dbReference type="VEuPathDB" id="FungiDB:SPRG_04684"/>
<dbReference type="RefSeq" id="XP_012198481.1">
    <property type="nucleotide sequence ID" value="XM_012343091.1"/>
</dbReference>
<dbReference type="SUPFAM" id="SSF52949">
    <property type="entry name" value="Macro domain-like"/>
    <property type="match status" value="1"/>
</dbReference>
<protein>
    <recommendedName>
        <fullName evidence="3">Macro domain-containing protein</fullName>
    </recommendedName>
</protein>
<organism evidence="1 2">
    <name type="scientific">Saprolegnia parasitica (strain CBS 223.65)</name>
    <dbReference type="NCBI Taxonomy" id="695850"/>
    <lineage>
        <taxon>Eukaryota</taxon>
        <taxon>Sar</taxon>
        <taxon>Stramenopiles</taxon>
        <taxon>Oomycota</taxon>
        <taxon>Saprolegniomycetes</taxon>
        <taxon>Saprolegniales</taxon>
        <taxon>Saprolegniaceae</taxon>
        <taxon>Saprolegnia</taxon>
    </lineage>
</organism>
<dbReference type="OrthoDB" id="10404820at2759"/>
<dbReference type="AlphaFoldDB" id="A0A067CJW3"/>
<accession>A0A067CJW3</accession>
<dbReference type="GeneID" id="24127116"/>